<gene>
    <name evidence="2" type="ORF">PCOR1329_LOCUS16409</name>
</gene>
<sequence>PWAPSVSTREHPSGPFTGAGSGACRLRCPVRPPGRGTRRDARTRAEDSEPQLSDDDDKDSVASDSSRKANPGGSKKPPGRRGLCKGKQPADTDTEDDEGSRSRSKKASAKKREQQRKGGCLSGGGKSKGPPALNYEQWRKWLAQSDLLPPEWAEALDVTVATVESSAMELRTEEVRTDPLDSAPLDSCSEGGDDSPTPRVRGATPPTDKAPAHGPGLAVTAPRDAAPRSLAPPLACGKFWTWATVFRFRAEPWPA</sequence>
<feature type="region of interest" description="Disordered" evidence="1">
    <location>
        <begin position="169"/>
        <end position="228"/>
    </location>
</feature>
<feature type="region of interest" description="Disordered" evidence="1">
    <location>
        <begin position="1"/>
        <end position="132"/>
    </location>
</feature>
<evidence type="ECO:0000313" key="3">
    <source>
        <dbReference type="Proteomes" id="UP001189429"/>
    </source>
</evidence>
<feature type="compositionally biased region" description="Acidic residues" evidence="1">
    <location>
        <begin position="48"/>
        <end position="58"/>
    </location>
</feature>
<dbReference type="Proteomes" id="UP001189429">
    <property type="component" value="Unassembled WGS sequence"/>
</dbReference>
<comment type="caution">
    <text evidence="2">The sequence shown here is derived from an EMBL/GenBank/DDBJ whole genome shotgun (WGS) entry which is preliminary data.</text>
</comment>
<dbReference type="EMBL" id="CAUYUJ010005025">
    <property type="protein sequence ID" value="CAK0811978.1"/>
    <property type="molecule type" value="Genomic_DNA"/>
</dbReference>
<feature type="compositionally biased region" description="Basic and acidic residues" evidence="1">
    <location>
        <begin position="170"/>
        <end position="179"/>
    </location>
</feature>
<organism evidence="2 3">
    <name type="scientific">Prorocentrum cordatum</name>
    <dbReference type="NCBI Taxonomy" id="2364126"/>
    <lineage>
        <taxon>Eukaryota</taxon>
        <taxon>Sar</taxon>
        <taxon>Alveolata</taxon>
        <taxon>Dinophyceae</taxon>
        <taxon>Prorocentrales</taxon>
        <taxon>Prorocentraceae</taxon>
        <taxon>Prorocentrum</taxon>
    </lineage>
</organism>
<evidence type="ECO:0000313" key="2">
    <source>
        <dbReference type="EMBL" id="CAK0811978.1"/>
    </source>
</evidence>
<reference evidence="2" key="1">
    <citation type="submission" date="2023-10" db="EMBL/GenBank/DDBJ databases">
        <authorList>
            <person name="Chen Y."/>
            <person name="Shah S."/>
            <person name="Dougan E. K."/>
            <person name="Thang M."/>
            <person name="Chan C."/>
        </authorList>
    </citation>
    <scope>NUCLEOTIDE SEQUENCE [LARGE SCALE GENOMIC DNA]</scope>
</reference>
<name>A0ABN9R0X1_9DINO</name>
<proteinExistence type="predicted"/>
<feature type="non-terminal residue" evidence="2">
    <location>
        <position position="1"/>
    </location>
</feature>
<evidence type="ECO:0000256" key="1">
    <source>
        <dbReference type="SAM" id="MobiDB-lite"/>
    </source>
</evidence>
<keyword evidence="3" id="KW-1185">Reference proteome</keyword>
<accession>A0ABN9R0X1</accession>
<feature type="compositionally biased region" description="Basic and acidic residues" evidence="1">
    <location>
        <begin position="37"/>
        <end position="47"/>
    </location>
</feature>
<protein>
    <submittedName>
        <fullName evidence="2">Uncharacterized protein</fullName>
    </submittedName>
</protein>